<evidence type="ECO:0000313" key="2">
    <source>
        <dbReference type="EMBL" id="RKP17395.1"/>
    </source>
</evidence>
<organism evidence="1 3">
    <name type="scientific">Rozella allomycis (strain CSF55)</name>
    <dbReference type="NCBI Taxonomy" id="988480"/>
    <lineage>
        <taxon>Eukaryota</taxon>
        <taxon>Fungi</taxon>
        <taxon>Fungi incertae sedis</taxon>
        <taxon>Cryptomycota</taxon>
        <taxon>Cryptomycota incertae sedis</taxon>
        <taxon>Rozella</taxon>
    </lineage>
</organism>
<dbReference type="HOGENOM" id="CLU_2265254_0_0_1"/>
<sequence>MMPQDIIDSITSQFNSFFIEGKEFPEFLFEDCLMSFPWTNFDGKRDFKGKVFHDFITHEAIWESKAVMKCDMCCNYTLPSNPWIDFVKNNCICGGNWHLINLD</sequence>
<dbReference type="EMBL" id="ML005861">
    <property type="protein sequence ID" value="RKP17395.1"/>
    <property type="molecule type" value="Genomic_DNA"/>
</dbReference>
<dbReference type="Proteomes" id="UP000281549">
    <property type="component" value="Unassembled WGS sequence"/>
</dbReference>
<protein>
    <submittedName>
        <fullName evidence="1">Uncharacterized protein</fullName>
    </submittedName>
</protein>
<reference evidence="1 3" key="1">
    <citation type="journal article" date="2013" name="Curr. Biol.">
        <title>Shared signatures of parasitism and phylogenomics unite Cryptomycota and microsporidia.</title>
        <authorList>
            <person name="James T.Y."/>
            <person name="Pelin A."/>
            <person name="Bonen L."/>
            <person name="Ahrendt S."/>
            <person name="Sain D."/>
            <person name="Corradi N."/>
            <person name="Stajich J.E."/>
        </authorList>
    </citation>
    <scope>NUCLEOTIDE SEQUENCE [LARGE SCALE GENOMIC DNA]</scope>
    <source>
        <strain evidence="1 3">CSF55</strain>
        <strain evidence="1 3">CSF55</strain>
    </source>
</reference>
<dbReference type="Proteomes" id="UP000030755">
    <property type="component" value="Unassembled WGS sequence"/>
</dbReference>
<keyword evidence="3" id="KW-1185">Reference proteome</keyword>
<evidence type="ECO:0000313" key="3">
    <source>
        <dbReference type="Proteomes" id="UP000030755"/>
    </source>
</evidence>
<dbReference type="EMBL" id="KE560428">
    <property type="protein sequence ID" value="EPZ36840.1"/>
    <property type="molecule type" value="Genomic_DNA"/>
</dbReference>
<reference evidence="2" key="3">
    <citation type="submission" date="2018-08" db="EMBL/GenBank/DDBJ databases">
        <title>Leveraging single-cell genomics to expand the Fungal Tree of Life.</title>
        <authorList>
            <consortium name="DOE Joint Genome Institute"/>
            <person name="Ahrendt S.R."/>
            <person name="Quandt C.A."/>
            <person name="Ciobanu D."/>
            <person name="Clum A."/>
            <person name="Salamov A."/>
            <person name="Andreopoulos B."/>
            <person name="Cheng J.-F."/>
            <person name="Woyke T."/>
            <person name="Pelin A."/>
            <person name="Henrissat B."/>
            <person name="Reynolds N."/>
            <person name="Benny G.L."/>
            <person name="Smith M.E."/>
            <person name="James T.Y."/>
            <person name="Grigoriev I.V."/>
        </authorList>
    </citation>
    <scope>NUCLEOTIDE SEQUENCE</scope>
    <source>
        <strain evidence="2">CSF55</strain>
    </source>
</reference>
<accession>A0A075B2L5</accession>
<name>A0A075B2L5_ROZAC</name>
<dbReference type="AlphaFoldDB" id="A0A075B2L5"/>
<proteinExistence type="predicted"/>
<evidence type="ECO:0000313" key="4">
    <source>
        <dbReference type="Proteomes" id="UP000281549"/>
    </source>
</evidence>
<reference evidence="4" key="2">
    <citation type="journal article" date="2018" name="Nat. Microbiol.">
        <title>Leveraging single-cell genomics to expand the fungal tree of life.</title>
        <authorList>
            <person name="Ahrendt S.R."/>
            <person name="Quandt C.A."/>
            <person name="Ciobanu D."/>
            <person name="Clum A."/>
            <person name="Salamov A."/>
            <person name="Andreopoulos B."/>
            <person name="Cheng J.F."/>
            <person name="Woyke T."/>
            <person name="Pelin A."/>
            <person name="Henrissat B."/>
            <person name="Reynolds N.K."/>
            <person name="Benny G.L."/>
            <person name="Smith M.E."/>
            <person name="James T.Y."/>
            <person name="Grigoriev I.V."/>
        </authorList>
    </citation>
    <scope>NUCLEOTIDE SEQUENCE [LARGE SCALE GENOMIC DNA]</scope>
    <source>
        <strain evidence="4">CSF55</strain>
    </source>
</reference>
<gene>
    <name evidence="1" type="ORF">O9G_002123</name>
    <name evidence="2" type="ORF">ROZALSC1DRAFT_30789</name>
</gene>
<evidence type="ECO:0000313" key="1">
    <source>
        <dbReference type="EMBL" id="EPZ36840.1"/>
    </source>
</evidence>